<evidence type="ECO:0000313" key="3">
    <source>
        <dbReference type="Proteomes" id="UP000027195"/>
    </source>
</evidence>
<dbReference type="InParanoid" id="A0A067MDW9"/>
<dbReference type="AlphaFoldDB" id="A0A067MDW9"/>
<organism evidence="2 3">
    <name type="scientific">Botryobasidium botryosum (strain FD-172 SS1)</name>
    <dbReference type="NCBI Taxonomy" id="930990"/>
    <lineage>
        <taxon>Eukaryota</taxon>
        <taxon>Fungi</taxon>
        <taxon>Dikarya</taxon>
        <taxon>Basidiomycota</taxon>
        <taxon>Agaricomycotina</taxon>
        <taxon>Agaricomycetes</taxon>
        <taxon>Cantharellales</taxon>
        <taxon>Botryobasidiaceae</taxon>
        <taxon>Botryobasidium</taxon>
    </lineage>
</organism>
<feature type="coiled-coil region" evidence="1">
    <location>
        <begin position="190"/>
        <end position="238"/>
    </location>
</feature>
<gene>
    <name evidence="2" type="ORF">BOTBODRAFT_190697</name>
</gene>
<protein>
    <submittedName>
        <fullName evidence="2">Uncharacterized protein</fullName>
    </submittedName>
</protein>
<keyword evidence="3" id="KW-1185">Reference proteome</keyword>
<keyword evidence="1" id="KW-0175">Coiled coil</keyword>
<dbReference type="HOGENOM" id="CLU_1011912_0_0_1"/>
<dbReference type="Proteomes" id="UP000027195">
    <property type="component" value="Unassembled WGS sequence"/>
</dbReference>
<sequence length="275" mass="30799">MSAAAVGPAPGFRLDRDRRRAESNLELARWFEGLSPAVVRGGKFPFEALPVTVLCFNRERKYMFLYERQDSMQHVYSATIRGCVVASVRVDISLTKSGVVQREHVLHAMTYAARQGIHVVLGSTPPSTGHMATHPWKRPVYMTGGARQDGSEIRISLPTLEDLRSGKVPDNVDQYPRKNIPHHHHGPELHAKLQALLREFEEDLVSQTKEAYRRKLDMEAIEAKVQALLRASDELVSDATHRGVDREEPADFYSPMETNALGLTMTPHPTSIPAC</sequence>
<dbReference type="EMBL" id="KL198071">
    <property type="protein sequence ID" value="KDQ10087.1"/>
    <property type="molecule type" value="Genomic_DNA"/>
</dbReference>
<accession>A0A067MDW9</accession>
<name>A0A067MDW9_BOTB1</name>
<proteinExistence type="predicted"/>
<reference evidence="3" key="1">
    <citation type="journal article" date="2014" name="Proc. Natl. Acad. Sci. U.S.A.">
        <title>Extensive sampling of basidiomycete genomes demonstrates inadequacy of the white-rot/brown-rot paradigm for wood decay fungi.</title>
        <authorList>
            <person name="Riley R."/>
            <person name="Salamov A.A."/>
            <person name="Brown D.W."/>
            <person name="Nagy L.G."/>
            <person name="Floudas D."/>
            <person name="Held B.W."/>
            <person name="Levasseur A."/>
            <person name="Lombard V."/>
            <person name="Morin E."/>
            <person name="Otillar R."/>
            <person name="Lindquist E.A."/>
            <person name="Sun H."/>
            <person name="LaButti K.M."/>
            <person name="Schmutz J."/>
            <person name="Jabbour D."/>
            <person name="Luo H."/>
            <person name="Baker S.E."/>
            <person name="Pisabarro A.G."/>
            <person name="Walton J.D."/>
            <person name="Blanchette R.A."/>
            <person name="Henrissat B."/>
            <person name="Martin F."/>
            <person name="Cullen D."/>
            <person name="Hibbett D.S."/>
            <person name="Grigoriev I.V."/>
        </authorList>
    </citation>
    <scope>NUCLEOTIDE SEQUENCE [LARGE SCALE GENOMIC DNA]</scope>
    <source>
        <strain evidence="3">FD-172 SS1</strain>
    </source>
</reference>
<evidence type="ECO:0000256" key="1">
    <source>
        <dbReference type="SAM" id="Coils"/>
    </source>
</evidence>
<evidence type="ECO:0000313" key="2">
    <source>
        <dbReference type="EMBL" id="KDQ10087.1"/>
    </source>
</evidence>